<dbReference type="Gene3D" id="3.40.50.200">
    <property type="entry name" value="Peptidase S8/S53 domain"/>
    <property type="match status" value="1"/>
</dbReference>
<reference evidence="4" key="2">
    <citation type="journal article" date="2014" name="ISME J.">
        <title>Microbial stratification in low pH oxic and suboxic macroscopic growths along an acid mine drainage.</title>
        <authorList>
            <person name="Mendez-Garcia C."/>
            <person name="Mesa V."/>
            <person name="Sprenger R.R."/>
            <person name="Richter M."/>
            <person name="Diez M.S."/>
            <person name="Solano J."/>
            <person name="Bargiela R."/>
            <person name="Golyshina O.V."/>
            <person name="Manteca A."/>
            <person name="Ramos J.L."/>
            <person name="Gallego J.R."/>
            <person name="Llorente I."/>
            <person name="Martins Dos Santos V.A."/>
            <person name="Jensen O.N."/>
            <person name="Pelaez A.I."/>
            <person name="Sanchez J."/>
            <person name="Ferrer M."/>
        </authorList>
    </citation>
    <scope>NUCLEOTIDE SEQUENCE</scope>
</reference>
<protein>
    <submittedName>
        <fullName evidence="4">Cell surface protein</fullName>
    </submittedName>
</protein>
<feature type="domain" description="PKD" evidence="2">
    <location>
        <begin position="636"/>
        <end position="696"/>
    </location>
</feature>
<name>T0ZEH7_9ZZZZ</name>
<dbReference type="Pfam" id="PF18911">
    <property type="entry name" value="PKD_4"/>
    <property type="match status" value="1"/>
</dbReference>
<evidence type="ECO:0000259" key="2">
    <source>
        <dbReference type="PROSITE" id="PS50093"/>
    </source>
</evidence>
<sequence length="696" mass="70722">MLQTRSLNAQQQPYGPAPLAARFNSNGQVQVYLHYNTQQGAPAPATLQSLGATRILTSLELGVVQAWVPTSALYPIAALPQVARVTIPRYAVPARNLAPIGAKPRSGSVDTQGDALLGAAQFRTATGLDGSGISVGIISNGVGTISGSTSSDITQDQSTGDLPTSPAPYVDTAVNGGGSGNEGAAMMEIVYDMAPGAALGFCGPATTVDFISCLNNFAAGNGGFKPTLIADDLGFPGVAMFTDGSFATAVKNFAIANPNIQLLTAAGNDAEQFWSGTWNPITINTTISPSSTSNSNAYTYTQAQNFGTAGNPLPYMSFPVAASDTVTYIVEWDDTWPLNPTSSTPNDPNDYDVFLTDTSGNILACNMGITPSPAPTSSSPPPAPSYCNLGSNYGTLTSPGPQPVQGNQYVNGSTQQTLQLHIYKRNGTPGTNLKVLVFANNHSFQLIPNTPAGSIYGQSALPAPYELTTTAISAADAAASNFSIEPYASEGPIFFSQPSTGTSTRQKPDFTAVDCVDVTGVGGFGQNNNTTPPSATFCGTSATPEATGAVLALLKSAFPNSTLTPSAMLQAGAQALTSSASNGSGNPNGVFGYGMVNAYNSAAAIAPKPAATISAPAANTTTIQPGGTVSFNGSCSANGAPGSMALSWAFGTGASPGTSSSGSVTVTYATAGTYTATLTCTNSAFNTSTTATRMVT</sequence>
<feature type="domain" description="Ig-like" evidence="3">
    <location>
        <begin position="609"/>
        <end position="696"/>
    </location>
</feature>
<gene>
    <name evidence="4" type="ORF">B1B_13987</name>
</gene>
<reference evidence="4" key="1">
    <citation type="submission" date="2013-08" db="EMBL/GenBank/DDBJ databases">
        <authorList>
            <person name="Mendez C."/>
            <person name="Richter M."/>
            <person name="Ferrer M."/>
            <person name="Sanchez J."/>
        </authorList>
    </citation>
    <scope>NUCLEOTIDE SEQUENCE</scope>
</reference>
<dbReference type="AlphaFoldDB" id="T0ZEH7"/>
<dbReference type="EMBL" id="AUZY01009225">
    <property type="protein sequence ID" value="EQD42647.1"/>
    <property type="molecule type" value="Genomic_DNA"/>
</dbReference>
<dbReference type="InterPro" id="IPR035986">
    <property type="entry name" value="PKD_dom_sf"/>
</dbReference>
<accession>T0ZEH7</accession>
<dbReference type="SUPFAM" id="SSF49299">
    <property type="entry name" value="PKD domain"/>
    <property type="match status" value="1"/>
</dbReference>
<comment type="caution">
    <text evidence="4">The sequence shown here is derived from an EMBL/GenBank/DDBJ whole genome shotgun (WGS) entry which is preliminary data.</text>
</comment>
<dbReference type="PROSITE" id="PS50093">
    <property type="entry name" value="PKD"/>
    <property type="match status" value="1"/>
</dbReference>
<dbReference type="GO" id="GO:0006508">
    <property type="term" value="P:proteolysis"/>
    <property type="evidence" value="ECO:0007669"/>
    <property type="project" value="InterPro"/>
</dbReference>
<dbReference type="GO" id="GO:0004252">
    <property type="term" value="F:serine-type endopeptidase activity"/>
    <property type="evidence" value="ECO:0007669"/>
    <property type="project" value="InterPro"/>
</dbReference>
<dbReference type="InterPro" id="IPR013783">
    <property type="entry name" value="Ig-like_fold"/>
</dbReference>
<dbReference type="InterPro" id="IPR007110">
    <property type="entry name" value="Ig-like_dom"/>
</dbReference>
<dbReference type="SUPFAM" id="SSF52743">
    <property type="entry name" value="Subtilisin-like"/>
    <property type="match status" value="1"/>
</dbReference>
<proteinExistence type="predicted"/>
<evidence type="ECO:0000256" key="1">
    <source>
        <dbReference type="SAM" id="MobiDB-lite"/>
    </source>
</evidence>
<organism evidence="4">
    <name type="scientific">mine drainage metagenome</name>
    <dbReference type="NCBI Taxonomy" id="410659"/>
    <lineage>
        <taxon>unclassified sequences</taxon>
        <taxon>metagenomes</taxon>
        <taxon>ecological metagenomes</taxon>
    </lineage>
</organism>
<dbReference type="InterPro" id="IPR000601">
    <property type="entry name" value="PKD_dom"/>
</dbReference>
<dbReference type="InterPro" id="IPR036852">
    <property type="entry name" value="Peptidase_S8/S53_dom_sf"/>
</dbReference>
<feature type="compositionally biased region" description="Low complexity" evidence="1">
    <location>
        <begin position="148"/>
        <end position="161"/>
    </location>
</feature>
<dbReference type="CDD" id="cd00146">
    <property type="entry name" value="PKD"/>
    <property type="match status" value="1"/>
</dbReference>
<feature type="region of interest" description="Disordered" evidence="1">
    <location>
        <begin position="148"/>
        <end position="168"/>
    </location>
</feature>
<evidence type="ECO:0000259" key="3">
    <source>
        <dbReference type="PROSITE" id="PS50835"/>
    </source>
</evidence>
<evidence type="ECO:0000313" key="4">
    <source>
        <dbReference type="EMBL" id="EQD42647.1"/>
    </source>
</evidence>
<dbReference type="Gene3D" id="2.60.40.10">
    <property type="entry name" value="Immunoglobulins"/>
    <property type="match status" value="1"/>
</dbReference>
<dbReference type="PROSITE" id="PS50835">
    <property type="entry name" value="IG_LIKE"/>
    <property type="match status" value="1"/>
</dbReference>
<feature type="non-terminal residue" evidence="4">
    <location>
        <position position="696"/>
    </location>
</feature>